<comment type="subcellular location">
    <subcellularLocation>
        <location evidence="1">Membrane</location>
        <topology evidence="1">Multi-pass membrane protein</topology>
    </subcellularLocation>
</comment>
<feature type="domain" description="Major facilitator superfamily associated" evidence="6">
    <location>
        <begin position="1"/>
        <end position="365"/>
    </location>
</feature>
<evidence type="ECO:0000256" key="1">
    <source>
        <dbReference type="ARBA" id="ARBA00004141"/>
    </source>
</evidence>
<feature type="transmembrane region" description="Helical" evidence="5">
    <location>
        <begin position="283"/>
        <end position="310"/>
    </location>
</feature>
<dbReference type="GO" id="GO:0016020">
    <property type="term" value="C:membrane"/>
    <property type="evidence" value="ECO:0007669"/>
    <property type="project" value="UniProtKB-SubCell"/>
</dbReference>
<dbReference type="AlphaFoldDB" id="N6URQ1"/>
<reference evidence="8" key="1">
    <citation type="journal article" date="2013" name="Genome Biol.">
        <title>Draft genome of the mountain pine beetle, Dendroctonus ponderosae Hopkins, a major forest pest.</title>
        <authorList>
            <person name="Keeling C.I."/>
            <person name="Yuen M.M."/>
            <person name="Liao N.Y."/>
            <person name="Docking T.R."/>
            <person name="Chan S.K."/>
            <person name="Taylor G.A."/>
            <person name="Palmquist D.L."/>
            <person name="Jackman S.D."/>
            <person name="Nguyen A."/>
            <person name="Li M."/>
            <person name="Henderson H."/>
            <person name="Janes J.K."/>
            <person name="Zhao Y."/>
            <person name="Pandoh P."/>
            <person name="Moore R."/>
            <person name="Sperling F.A."/>
            <person name="Huber D.P."/>
            <person name="Birol I."/>
            <person name="Jones S.J."/>
            <person name="Bohlmann J."/>
        </authorList>
    </citation>
    <scope>NUCLEOTIDE SEQUENCE</scope>
</reference>
<evidence type="ECO:0000259" key="6">
    <source>
        <dbReference type="Pfam" id="PF12832"/>
    </source>
</evidence>
<dbReference type="OrthoDB" id="6414167at2759"/>
<dbReference type="Pfam" id="PF12832">
    <property type="entry name" value="MFS_1_like"/>
    <property type="match status" value="1"/>
</dbReference>
<dbReference type="OMA" id="LADTECV"/>
<name>N6URQ1_DENPD</name>
<organism evidence="8">
    <name type="scientific">Dendroctonus ponderosae</name>
    <name type="common">Mountain pine beetle</name>
    <dbReference type="NCBI Taxonomy" id="77166"/>
    <lineage>
        <taxon>Eukaryota</taxon>
        <taxon>Metazoa</taxon>
        <taxon>Ecdysozoa</taxon>
        <taxon>Arthropoda</taxon>
        <taxon>Hexapoda</taxon>
        <taxon>Insecta</taxon>
        <taxon>Pterygota</taxon>
        <taxon>Neoptera</taxon>
        <taxon>Endopterygota</taxon>
        <taxon>Coleoptera</taxon>
        <taxon>Polyphaga</taxon>
        <taxon>Cucujiformia</taxon>
        <taxon>Curculionidae</taxon>
        <taxon>Scolytinae</taxon>
        <taxon>Dendroctonus</taxon>
    </lineage>
</organism>
<dbReference type="InterPro" id="IPR051717">
    <property type="entry name" value="MFS_MFSD6"/>
</dbReference>
<dbReference type="InterPro" id="IPR024989">
    <property type="entry name" value="MFS_assoc_dom"/>
</dbReference>
<accession>N6URQ1</accession>
<evidence type="ECO:0000313" key="7">
    <source>
        <dbReference type="EMBL" id="ENN70728.1"/>
    </source>
</evidence>
<evidence type="ECO:0000313" key="8">
    <source>
        <dbReference type="EMBL" id="ENN83466.1"/>
    </source>
</evidence>
<protein>
    <recommendedName>
        <fullName evidence="6">Major facilitator superfamily associated domain-containing protein</fullName>
    </recommendedName>
</protein>
<dbReference type="PANTHER" id="PTHR16172:SF27">
    <property type="entry name" value="FI19426P1"/>
    <property type="match status" value="1"/>
</dbReference>
<keyword evidence="4 5" id="KW-0472">Membrane</keyword>
<dbReference type="EMBL" id="KB735013">
    <property type="protein sequence ID" value="ENN83466.1"/>
    <property type="molecule type" value="Genomic_DNA"/>
</dbReference>
<feature type="transmembrane region" description="Helical" evidence="5">
    <location>
        <begin position="54"/>
        <end position="77"/>
    </location>
</feature>
<evidence type="ECO:0000256" key="4">
    <source>
        <dbReference type="ARBA" id="ARBA00023136"/>
    </source>
</evidence>
<dbReference type="PANTHER" id="PTHR16172">
    <property type="entry name" value="MAJOR FACILITATOR SUPERFAMILY DOMAIN-CONTAINING PROTEIN 6-LIKE"/>
    <property type="match status" value="1"/>
</dbReference>
<evidence type="ECO:0000256" key="3">
    <source>
        <dbReference type="ARBA" id="ARBA00022989"/>
    </source>
</evidence>
<proteinExistence type="predicted"/>
<dbReference type="HOGENOM" id="CLU_824567_0_0_1"/>
<feature type="transmembrane region" description="Helical" evidence="5">
    <location>
        <begin position="12"/>
        <end position="33"/>
    </location>
</feature>
<keyword evidence="3 5" id="KW-1133">Transmembrane helix</keyword>
<evidence type="ECO:0000256" key="5">
    <source>
        <dbReference type="SAM" id="Phobius"/>
    </source>
</evidence>
<feature type="transmembrane region" description="Helical" evidence="5">
    <location>
        <begin position="322"/>
        <end position="342"/>
    </location>
</feature>
<feature type="transmembrane region" description="Helical" evidence="5">
    <location>
        <begin position="348"/>
        <end position="368"/>
    </location>
</feature>
<feature type="non-terminal residue" evidence="8">
    <location>
        <position position="1"/>
    </location>
</feature>
<dbReference type="EMBL" id="KB741286">
    <property type="protein sequence ID" value="ENN70728.1"/>
    <property type="molecule type" value="Genomic_DNA"/>
</dbReference>
<gene>
    <name evidence="8" type="ORF">YQE_00174</name>
    <name evidence="7" type="ORF">YQE_12558</name>
</gene>
<sequence>MNALDLSRDEAVIVSGIAPLIALIGPLVAAPLSDRLACGFGGAPRSKTDRYLRVMIGTCCVLATIFYWLLTLIPAIMRSPPHVSFMCDEAGGFILQDRCGAERTCYNWGSGKGSVLVKNCIFSCNATSAYKGESSTSPPVEEVSAEYGEDYYDAGTYIINEPEGVAPPQTPAEYIQEPYPHMCFKNASGSTICEVYTEYYSIKLNLGLLPSAPNQQNETDDTCKYPFAEPFACRMPSKKVEELKKEFGSDDCNPVVVCEILDPYNNTDSLLKRSQCGYDNISFWLYLFIKSFADIFIAAAVALIGTAVVIATRETSTGRGDIGKQFACGVAGFGLFAPIIGGCADGRFFEGIICFTVLMVLAVIILLADE</sequence>
<keyword evidence="2 5" id="KW-0812">Transmembrane</keyword>
<evidence type="ECO:0000256" key="2">
    <source>
        <dbReference type="ARBA" id="ARBA00022692"/>
    </source>
</evidence>